<evidence type="ECO:0000313" key="4">
    <source>
        <dbReference type="EMBL" id="SVE25736.1"/>
    </source>
</evidence>
<dbReference type="EMBL" id="UINC01204832">
    <property type="protein sequence ID" value="SVE25736.1"/>
    <property type="molecule type" value="Genomic_DNA"/>
</dbReference>
<reference evidence="4" key="1">
    <citation type="submission" date="2018-05" db="EMBL/GenBank/DDBJ databases">
        <authorList>
            <person name="Lanie J.A."/>
            <person name="Ng W.-L."/>
            <person name="Kazmierczak K.M."/>
            <person name="Andrzejewski T.M."/>
            <person name="Davidsen T.M."/>
            <person name="Wayne K.J."/>
            <person name="Tettelin H."/>
            <person name="Glass J.I."/>
            <person name="Rusch D."/>
            <person name="Podicherti R."/>
            <person name="Tsui H.-C.T."/>
            <person name="Winkler M.E."/>
        </authorList>
    </citation>
    <scope>NUCLEOTIDE SEQUENCE</scope>
</reference>
<dbReference type="AlphaFoldDB" id="A0A383BZT9"/>
<dbReference type="GO" id="GO:0016462">
    <property type="term" value="F:pyrophosphatase activity"/>
    <property type="evidence" value="ECO:0007669"/>
    <property type="project" value="UniProtKB-ARBA"/>
</dbReference>
<dbReference type="PROSITE" id="PS51462">
    <property type="entry name" value="NUDIX"/>
    <property type="match status" value="1"/>
</dbReference>
<sequence length="159" mass="18558">MVDDLHSVSDADGYRPNVGIVLFNNAGQVLWARRSRHDGWQFPQGGIEHGETLEQAVYRELYEEVGLRPQNVELIGRTRNWLRYDVPGSLRSRSTTFKGQKQVWFLMKMLASDHAICLDHSDAPEFDHWQWVDYWLPPRKVVAFKRSVYELALSELEPM</sequence>
<protein>
    <recommendedName>
        <fullName evidence="3">Nudix hydrolase domain-containing protein</fullName>
    </recommendedName>
</protein>
<dbReference type="NCBIfam" id="NF001938">
    <property type="entry name" value="PRK00714.1-5"/>
    <property type="match status" value="1"/>
</dbReference>
<dbReference type="Gene3D" id="3.90.79.10">
    <property type="entry name" value="Nucleoside Triphosphate Pyrophosphohydrolase"/>
    <property type="match status" value="1"/>
</dbReference>
<dbReference type="PANTHER" id="PTHR43736">
    <property type="entry name" value="ADP-RIBOSE PYROPHOSPHATASE"/>
    <property type="match status" value="1"/>
</dbReference>
<evidence type="ECO:0000256" key="2">
    <source>
        <dbReference type="ARBA" id="ARBA00022801"/>
    </source>
</evidence>
<gene>
    <name evidence="4" type="ORF">METZ01_LOCUS478590</name>
</gene>
<dbReference type="InterPro" id="IPR020476">
    <property type="entry name" value="Nudix_hydrolase"/>
</dbReference>
<keyword evidence="2" id="KW-0378">Hydrolase</keyword>
<dbReference type="InterPro" id="IPR022927">
    <property type="entry name" value="RppH"/>
</dbReference>
<dbReference type="PROSITE" id="PS00893">
    <property type="entry name" value="NUDIX_BOX"/>
    <property type="match status" value="1"/>
</dbReference>
<name>A0A383BZT9_9ZZZZ</name>
<dbReference type="Pfam" id="PF00293">
    <property type="entry name" value="NUDIX"/>
    <property type="match status" value="1"/>
</dbReference>
<accession>A0A383BZT9</accession>
<dbReference type="InterPro" id="IPR020084">
    <property type="entry name" value="NUDIX_hydrolase_CS"/>
</dbReference>
<dbReference type="NCBIfam" id="NF001937">
    <property type="entry name" value="PRK00714.1-4"/>
    <property type="match status" value="1"/>
</dbReference>
<dbReference type="PANTHER" id="PTHR43736:SF1">
    <property type="entry name" value="DIHYDRONEOPTERIN TRIPHOSPHATE DIPHOSPHATASE"/>
    <property type="match status" value="1"/>
</dbReference>
<comment type="cofactor">
    <cofactor evidence="1">
        <name>Mn(2+)</name>
        <dbReference type="ChEBI" id="CHEBI:29035"/>
    </cofactor>
</comment>
<dbReference type="SUPFAM" id="SSF55811">
    <property type="entry name" value="Nudix"/>
    <property type="match status" value="1"/>
</dbReference>
<dbReference type="CDD" id="cd03671">
    <property type="entry name" value="NUDIX_Ap4A_hydrolase_plant_like"/>
    <property type="match status" value="1"/>
</dbReference>
<evidence type="ECO:0000259" key="3">
    <source>
        <dbReference type="PROSITE" id="PS51462"/>
    </source>
</evidence>
<organism evidence="4">
    <name type="scientific">marine metagenome</name>
    <dbReference type="NCBI Taxonomy" id="408172"/>
    <lineage>
        <taxon>unclassified sequences</taxon>
        <taxon>metagenomes</taxon>
        <taxon>ecological metagenomes</taxon>
    </lineage>
</organism>
<dbReference type="InterPro" id="IPR000086">
    <property type="entry name" value="NUDIX_hydrolase_dom"/>
</dbReference>
<feature type="domain" description="Nudix hydrolase" evidence="3">
    <location>
        <begin position="13"/>
        <end position="154"/>
    </location>
</feature>
<proteinExistence type="inferred from homology"/>
<feature type="non-terminal residue" evidence="4">
    <location>
        <position position="159"/>
    </location>
</feature>
<dbReference type="HAMAP" id="MF_00298">
    <property type="entry name" value="Nudix_RppH"/>
    <property type="match status" value="1"/>
</dbReference>
<dbReference type="PRINTS" id="PR00502">
    <property type="entry name" value="NUDIXFAMILY"/>
</dbReference>
<evidence type="ECO:0000256" key="1">
    <source>
        <dbReference type="ARBA" id="ARBA00001936"/>
    </source>
</evidence>
<dbReference type="InterPro" id="IPR015797">
    <property type="entry name" value="NUDIX_hydrolase-like_dom_sf"/>
</dbReference>